<feature type="transmembrane region" description="Helical" evidence="1">
    <location>
        <begin position="65"/>
        <end position="82"/>
    </location>
</feature>
<dbReference type="Pfam" id="PF10990">
    <property type="entry name" value="DUF2809"/>
    <property type="match status" value="1"/>
</dbReference>
<comment type="caution">
    <text evidence="2">The sequence shown here is derived from an EMBL/GenBank/DDBJ whole genome shotgun (WGS) entry which is preliminary data.</text>
</comment>
<feature type="transmembrane region" description="Helical" evidence="1">
    <location>
        <begin position="130"/>
        <end position="147"/>
    </location>
</feature>
<evidence type="ECO:0000313" key="3">
    <source>
        <dbReference type="Proteomes" id="UP000647172"/>
    </source>
</evidence>
<evidence type="ECO:0000313" key="2">
    <source>
        <dbReference type="EMBL" id="GIE49511.1"/>
    </source>
</evidence>
<organism evidence="2 3">
    <name type="scientific">Actinoplanes nipponensis</name>
    <dbReference type="NCBI Taxonomy" id="135950"/>
    <lineage>
        <taxon>Bacteria</taxon>
        <taxon>Bacillati</taxon>
        <taxon>Actinomycetota</taxon>
        <taxon>Actinomycetes</taxon>
        <taxon>Micromonosporales</taxon>
        <taxon>Micromonosporaceae</taxon>
        <taxon>Actinoplanes</taxon>
    </lineage>
</organism>
<feature type="transmembrane region" description="Helical" evidence="1">
    <location>
        <begin position="34"/>
        <end position="53"/>
    </location>
</feature>
<keyword evidence="1" id="KW-0812">Transmembrane</keyword>
<reference evidence="2" key="1">
    <citation type="submission" date="2021-01" db="EMBL/GenBank/DDBJ databases">
        <title>Whole genome shotgun sequence of Actinoplanes nipponensis NBRC 14063.</title>
        <authorList>
            <person name="Komaki H."/>
            <person name="Tamura T."/>
        </authorList>
    </citation>
    <scope>NUCLEOTIDE SEQUENCE</scope>
    <source>
        <strain evidence="2">NBRC 14063</strain>
    </source>
</reference>
<keyword evidence="1" id="KW-1133">Transmembrane helix</keyword>
<dbReference type="Proteomes" id="UP000647172">
    <property type="component" value="Unassembled WGS sequence"/>
</dbReference>
<dbReference type="AlphaFoldDB" id="A0A919JFH3"/>
<sequence length="165" mass="17164">MTLPESPGVSLSGAVRGDSCDRLPKLATMVRRRLMAVVAVVAILGVAFGIRAWADGPLEQYSGTALYASLSYAGVFVVWPAAPPVRAGLVAVGFCWAVEFFQLTGVPAALSASSRLARLALGAQFDWVDVAWYPVGVGPLVLALRLVPARYGISGHRSAGTAPPG</sequence>
<protein>
    <recommendedName>
        <fullName evidence="4">DUF2809 domain-containing protein</fullName>
    </recommendedName>
</protein>
<gene>
    <name evidence="2" type="ORF">Ani05nite_30450</name>
</gene>
<dbReference type="InterPro" id="IPR021257">
    <property type="entry name" value="DUF2809"/>
</dbReference>
<dbReference type="EMBL" id="BOMQ01000036">
    <property type="protein sequence ID" value="GIE49511.1"/>
    <property type="molecule type" value="Genomic_DNA"/>
</dbReference>
<keyword evidence="3" id="KW-1185">Reference proteome</keyword>
<feature type="transmembrane region" description="Helical" evidence="1">
    <location>
        <begin position="89"/>
        <end position="110"/>
    </location>
</feature>
<evidence type="ECO:0000256" key="1">
    <source>
        <dbReference type="SAM" id="Phobius"/>
    </source>
</evidence>
<proteinExistence type="predicted"/>
<name>A0A919JFH3_9ACTN</name>
<keyword evidence="1" id="KW-0472">Membrane</keyword>
<evidence type="ECO:0008006" key="4">
    <source>
        <dbReference type="Google" id="ProtNLM"/>
    </source>
</evidence>
<accession>A0A919JFH3</accession>